<evidence type="ECO:0000313" key="1">
    <source>
        <dbReference type="EMBL" id="KAF2123690.1"/>
    </source>
</evidence>
<reference evidence="1" key="1">
    <citation type="journal article" date="2020" name="Stud. Mycol.">
        <title>101 Dothideomycetes genomes: a test case for predicting lifestyles and emergence of pathogens.</title>
        <authorList>
            <person name="Haridas S."/>
            <person name="Albert R."/>
            <person name="Binder M."/>
            <person name="Bloem J."/>
            <person name="Labutti K."/>
            <person name="Salamov A."/>
            <person name="Andreopoulos B."/>
            <person name="Baker S."/>
            <person name="Barry K."/>
            <person name="Bills G."/>
            <person name="Bluhm B."/>
            <person name="Cannon C."/>
            <person name="Castanera R."/>
            <person name="Culley D."/>
            <person name="Daum C."/>
            <person name="Ezra D."/>
            <person name="Gonzalez J."/>
            <person name="Henrissat B."/>
            <person name="Kuo A."/>
            <person name="Liang C."/>
            <person name="Lipzen A."/>
            <person name="Lutzoni F."/>
            <person name="Magnuson J."/>
            <person name="Mondo S."/>
            <person name="Nolan M."/>
            <person name="Ohm R."/>
            <person name="Pangilinan J."/>
            <person name="Park H.-J."/>
            <person name="Ramirez L."/>
            <person name="Alfaro M."/>
            <person name="Sun H."/>
            <person name="Tritt A."/>
            <person name="Yoshinaga Y."/>
            <person name="Zwiers L.-H."/>
            <person name="Turgeon B."/>
            <person name="Goodwin S."/>
            <person name="Spatafora J."/>
            <person name="Crous P."/>
            <person name="Grigoriev I."/>
        </authorList>
    </citation>
    <scope>NUCLEOTIDE SEQUENCE</scope>
    <source>
        <strain evidence="1">CBS 119687</strain>
    </source>
</reference>
<dbReference type="GeneID" id="54412541"/>
<dbReference type="EMBL" id="ML977523">
    <property type="protein sequence ID" value="KAF2123690.1"/>
    <property type="molecule type" value="Genomic_DNA"/>
</dbReference>
<name>A0A6A5ZVS1_9PLEO</name>
<dbReference type="RefSeq" id="XP_033518084.1">
    <property type="nucleotide sequence ID" value="XM_033672109.1"/>
</dbReference>
<accession>A0A6A5ZVS1</accession>
<dbReference type="Proteomes" id="UP000799771">
    <property type="component" value="Unassembled WGS sequence"/>
</dbReference>
<organism evidence="1 2">
    <name type="scientific">Dothidotthia symphoricarpi CBS 119687</name>
    <dbReference type="NCBI Taxonomy" id="1392245"/>
    <lineage>
        <taxon>Eukaryota</taxon>
        <taxon>Fungi</taxon>
        <taxon>Dikarya</taxon>
        <taxon>Ascomycota</taxon>
        <taxon>Pezizomycotina</taxon>
        <taxon>Dothideomycetes</taxon>
        <taxon>Pleosporomycetidae</taxon>
        <taxon>Pleosporales</taxon>
        <taxon>Dothidotthiaceae</taxon>
        <taxon>Dothidotthia</taxon>
    </lineage>
</organism>
<evidence type="ECO:0000313" key="2">
    <source>
        <dbReference type="Proteomes" id="UP000799771"/>
    </source>
</evidence>
<proteinExistence type="predicted"/>
<dbReference type="AlphaFoldDB" id="A0A6A5ZVS1"/>
<protein>
    <submittedName>
        <fullName evidence="1">Uncharacterized protein</fullName>
    </submittedName>
</protein>
<keyword evidence="2" id="KW-1185">Reference proteome</keyword>
<sequence length="184" mass="20350">MVHSRYNAYAFTSIWQAGHGKQWIGYASSCEGSHGVITTIRLINLLSQDAFFCHDSLALMISIKDIHVASGPTKRGIEVGHPTRDGRIVACNLGAVWFQRAAREITKIEAAFQRAADFSNESTVLTGDEDRVEDKHYGQRVERAFSAQGPHLLDRQHSQIEHIIPAVRNLTSQAQQALGALISN</sequence>
<gene>
    <name evidence="1" type="ORF">P153DRAFT_412564</name>
</gene>